<dbReference type="EMBL" id="WTYJ01000001">
    <property type="protein sequence ID" value="MXO98766.1"/>
    <property type="molecule type" value="Genomic_DNA"/>
</dbReference>
<dbReference type="Gene3D" id="2.30.110.10">
    <property type="entry name" value="Electron Transport, Fmn-binding Protein, Chain A"/>
    <property type="match status" value="1"/>
</dbReference>
<evidence type="ECO:0000259" key="1">
    <source>
        <dbReference type="Pfam" id="PF01243"/>
    </source>
</evidence>
<reference evidence="2 3" key="1">
    <citation type="submission" date="2019-12" db="EMBL/GenBank/DDBJ databases">
        <title>Genomic-based taxomic classification of the family Erythrobacteraceae.</title>
        <authorList>
            <person name="Xu L."/>
        </authorList>
    </citation>
    <scope>NUCLEOTIDE SEQUENCE [LARGE SCALE GENOMIC DNA]</scope>
    <source>
        <strain evidence="2 3">S36</strain>
    </source>
</reference>
<dbReference type="OrthoDB" id="9790331at2"/>
<name>A0A6I4TS39_9SPHN</name>
<organism evidence="2 3">
    <name type="scientific">Croceibacterium xixiisoli</name>
    <dbReference type="NCBI Taxonomy" id="1476466"/>
    <lineage>
        <taxon>Bacteria</taxon>
        <taxon>Pseudomonadati</taxon>
        <taxon>Pseudomonadota</taxon>
        <taxon>Alphaproteobacteria</taxon>
        <taxon>Sphingomonadales</taxon>
        <taxon>Erythrobacteraceae</taxon>
        <taxon>Croceibacterium</taxon>
    </lineage>
</organism>
<accession>A0A6I4TS39</accession>
<dbReference type="PANTHER" id="PTHR42815:SF2">
    <property type="entry name" value="FAD-BINDING, PUTATIVE (AFU_ORTHOLOGUE AFUA_6G07600)-RELATED"/>
    <property type="match status" value="1"/>
</dbReference>
<dbReference type="AlphaFoldDB" id="A0A6I4TS39"/>
<comment type="caution">
    <text evidence="2">The sequence shown here is derived from an EMBL/GenBank/DDBJ whole genome shotgun (WGS) entry which is preliminary data.</text>
</comment>
<evidence type="ECO:0000313" key="3">
    <source>
        <dbReference type="Proteomes" id="UP000469430"/>
    </source>
</evidence>
<protein>
    <submittedName>
        <fullName evidence="2">Pyridoxamine 5-phosphate oxidase</fullName>
    </submittedName>
</protein>
<gene>
    <name evidence="2" type="ORF">GRI97_07185</name>
</gene>
<dbReference type="Proteomes" id="UP000469430">
    <property type="component" value="Unassembled WGS sequence"/>
</dbReference>
<dbReference type="InterPro" id="IPR012349">
    <property type="entry name" value="Split_barrel_FMN-bd"/>
</dbReference>
<feature type="domain" description="Pyridoxamine 5'-phosphate oxidase N-terminal" evidence="1">
    <location>
        <begin position="163"/>
        <end position="257"/>
    </location>
</feature>
<sequence>MIADQQIADIQALESCIGKAPGALDLKVIDHLDRWAHIWIASSTLLIAGFGASAQHDAPASIGITLAGGRCGFVTAPTPGQLSIPLHALDDAELAVPGCGFGGLFLSPGWGETLRVNGRVATVEAGMVRITVEECFLHCAKALIRSEFWKAQPVTTPTPTAPAEFAESVRFLALATINERGHADVSPKGDPAGTLLKIAEGEARFAERPGNRRADSFRNMLTQPRAALLLIIPGSPQVASISGNARMVTDPALREAFMVAGKIPALVTQLRDTDIRLYTSQALQRAPLWPAGERAPGIEPAKIFTDHVKLSKERGLQASLARGLLSVPGLMRRGLDQDYKHNLY</sequence>
<dbReference type="RefSeq" id="WP_161390372.1">
    <property type="nucleotide sequence ID" value="NZ_JBHSCP010000001.1"/>
</dbReference>
<keyword evidence="3" id="KW-1185">Reference proteome</keyword>
<dbReference type="PANTHER" id="PTHR42815">
    <property type="entry name" value="FAD-BINDING, PUTATIVE (AFU_ORTHOLOGUE AFUA_6G07600)-RELATED"/>
    <property type="match status" value="1"/>
</dbReference>
<dbReference type="InterPro" id="IPR011576">
    <property type="entry name" value="Pyridox_Oxase_N"/>
</dbReference>
<evidence type="ECO:0000313" key="2">
    <source>
        <dbReference type="EMBL" id="MXO98766.1"/>
    </source>
</evidence>
<proteinExistence type="predicted"/>
<dbReference type="Pfam" id="PF01243">
    <property type="entry name" value="PNPOx_N"/>
    <property type="match status" value="1"/>
</dbReference>
<dbReference type="SUPFAM" id="SSF50475">
    <property type="entry name" value="FMN-binding split barrel"/>
    <property type="match status" value="1"/>
</dbReference>